<evidence type="ECO:0000256" key="1">
    <source>
        <dbReference type="SAM" id="MobiDB-lite"/>
    </source>
</evidence>
<organism evidence="2 3">
    <name type="scientific">Meloidogyne javanica</name>
    <name type="common">Root-knot nematode worm</name>
    <dbReference type="NCBI Taxonomy" id="6303"/>
    <lineage>
        <taxon>Eukaryota</taxon>
        <taxon>Metazoa</taxon>
        <taxon>Ecdysozoa</taxon>
        <taxon>Nematoda</taxon>
        <taxon>Chromadorea</taxon>
        <taxon>Rhabditida</taxon>
        <taxon>Tylenchina</taxon>
        <taxon>Tylenchomorpha</taxon>
        <taxon>Tylenchoidea</taxon>
        <taxon>Meloidogynidae</taxon>
        <taxon>Meloidogyninae</taxon>
        <taxon>Meloidogyne</taxon>
        <taxon>Meloidogyne incognita group</taxon>
    </lineage>
</organism>
<accession>A0A915M9W6</accession>
<dbReference type="WBParaSite" id="scaffold34774_cov195.g21679">
    <property type="protein sequence ID" value="scaffold34774_cov195.g21679"/>
    <property type="gene ID" value="scaffold34774_cov195.g21679"/>
</dbReference>
<name>A0A915M9W6_MELJA</name>
<evidence type="ECO:0000313" key="2">
    <source>
        <dbReference type="Proteomes" id="UP000887561"/>
    </source>
</evidence>
<evidence type="ECO:0000313" key="3">
    <source>
        <dbReference type="WBParaSite" id="scaffold34774_cov195.g21679"/>
    </source>
</evidence>
<protein>
    <submittedName>
        <fullName evidence="3">Uncharacterized protein</fullName>
    </submittedName>
</protein>
<reference evidence="3" key="1">
    <citation type="submission" date="2022-11" db="UniProtKB">
        <authorList>
            <consortium name="WormBaseParasite"/>
        </authorList>
    </citation>
    <scope>IDENTIFICATION</scope>
</reference>
<dbReference type="Proteomes" id="UP000887561">
    <property type="component" value="Unplaced"/>
</dbReference>
<dbReference type="AlphaFoldDB" id="A0A915M9W6"/>
<feature type="compositionally biased region" description="Polar residues" evidence="1">
    <location>
        <begin position="52"/>
        <end position="73"/>
    </location>
</feature>
<sequence>MNRHGNKFKNILEDVVGSSQQRAHGESSSNPRPRMDPSLRQTFDRSAIHPQSDITQHLPQQQGGPSNTEQQHLQGEPGNDPSTAGDVDKDIGNVMVYYPHLSDIDTGRFNLQLTSNTAGFMMDAVTDGYDTHHFIQAENEGQGITDIYKLVITIDELSVGYYSLS</sequence>
<feature type="region of interest" description="Disordered" evidence="1">
    <location>
        <begin position="1"/>
        <end position="88"/>
    </location>
</feature>
<keyword evidence="2" id="KW-1185">Reference proteome</keyword>
<feature type="compositionally biased region" description="Basic and acidic residues" evidence="1">
    <location>
        <begin position="33"/>
        <end position="47"/>
    </location>
</feature>
<proteinExistence type="predicted"/>
<feature type="compositionally biased region" description="Polar residues" evidence="1">
    <location>
        <begin position="17"/>
        <end position="31"/>
    </location>
</feature>